<proteinExistence type="predicted"/>
<dbReference type="AlphaFoldDB" id="A0A376UBX4"/>
<name>A0A376UBX4_ECOLX</name>
<organism evidence="1 2">
    <name type="scientific">Escherichia coli</name>
    <dbReference type="NCBI Taxonomy" id="562"/>
    <lineage>
        <taxon>Bacteria</taxon>
        <taxon>Pseudomonadati</taxon>
        <taxon>Pseudomonadota</taxon>
        <taxon>Gammaproteobacteria</taxon>
        <taxon>Enterobacterales</taxon>
        <taxon>Enterobacteriaceae</taxon>
        <taxon>Escherichia</taxon>
    </lineage>
</organism>
<dbReference type="EMBL" id="UGCP01000002">
    <property type="protein sequence ID" value="STI86889.1"/>
    <property type="molecule type" value="Genomic_DNA"/>
</dbReference>
<evidence type="ECO:0000313" key="1">
    <source>
        <dbReference type="EMBL" id="STI86889.1"/>
    </source>
</evidence>
<evidence type="ECO:0000313" key="2">
    <source>
        <dbReference type="Proteomes" id="UP000254079"/>
    </source>
</evidence>
<gene>
    <name evidence="1" type="primary">eaG</name>
    <name evidence="1" type="ORF">NCTC8622_06031</name>
</gene>
<accession>A0A376UBX4</accession>
<protein>
    <submittedName>
        <fullName evidence="1">Prophage protein</fullName>
    </submittedName>
</protein>
<sequence length="109" mass="12495">MRRGNRHTGCRYQSLHFESEAYTYLLHQQSIVNLQSMLRCHLTHALELVICLCPKCGSGNIAKEKTMRGWSGDYVCCDCGYNDSKDAFGERGKNEFVKINKEREGNEKS</sequence>
<reference evidence="1 2" key="1">
    <citation type="submission" date="2018-06" db="EMBL/GenBank/DDBJ databases">
        <authorList>
            <consortium name="Pathogen Informatics"/>
            <person name="Doyle S."/>
        </authorList>
    </citation>
    <scope>NUCLEOTIDE SEQUENCE [LARGE SCALE GENOMIC DNA]</scope>
    <source>
        <strain evidence="1 2">NCTC8622</strain>
    </source>
</reference>
<dbReference type="Proteomes" id="UP000254079">
    <property type="component" value="Unassembled WGS sequence"/>
</dbReference>